<proteinExistence type="predicted"/>
<evidence type="ECO:0000313" key="8">
    <source>
        <dbReference type="Proteomes" id="UP001291306"/>
    </source>
</evidence>
<comment type="caution">
    <text evidence="7">The sequence shown here is derived from an EMBL/GenBank/DDBJ whole genome shotgun (WGS) entry which is preliminary data.</text>
</comment>
<dbReference type="InterPro" id="IPR024320">
    <property type="entry name" value="LPG_synthase_C"/>
</dbReference>
<organism evidence="7 8">
    <name type="scientific">Clostridium perfringens</name>
    <dbReference type="NCBI Taxonomy" id="1502"/>
    <lineage>
        <taxon>Bacteria</taxon>
        <taxon>Bacillati</taxon>
        <taxon>Bacillota</taxon>
        <taxon>Clostridia</taxon>
        <taxon>Eubacteriales</taxon>
        <taxon>Clostridiaceae</taxon>
        <taxon>Clostridium</taxon>
    </lineage>
</organism>
<feature type="domain" description="Phosphatidylglycerol lysyltransferase C-terminal" evidence="6">
    <location>
        <begin position="5"/>
        <end position="100"/>
    </location>
</feature>
<feature type="non-terminal residue" evidence="7">
    <location>
        <position position="1"/>
    </location>
</feature>
<dbReference type="RefSeq" id="WP_322459611.1">
    <property type="nucleotide sequence ID" value="NZ_WNVC01001564.1"/>
</dbReference>
<evidence type="ECO:0000259" key="6">
    <source>
        <dbReference type="Pfam" id="PF09924"/>
    </source>
</evidence>
<evidence type="ECO:0000313" key="7">
    <source>
        <dbReference type="EMBL" id="MDZ5001570.1"/>
    </source>
</evidence>
<keyword evidence="2" id="KW-1003">Cell membrane</keyword>
<name>A0AAW9IIG6_CLOPF</name>
<protein>
    <submittedName>
        <fullName evidence="7">DUF2156 domain-containing protein</fullName>
    </submittedName>
</protein>
<comment type="subcellular location">
    <subcellularLocation>
        <location evidence="1">Cell membrane</location>
        <topology evidence="1">Multi-pass membrane protein</topology>
    </subcellularLocation>
</comment>
<evidence type="ECO:0000256" key="3">
    <source>
        <dbReference type="ARBA" id="ARBA00022692"/>
    </source>
</evidence>
<dbReference type="Pfam" id="PF09924">
    <property type="entry name" value="LPG_synthase_C"/>
    <property type="match status" value="1"/>
</dbReference>
<dbReference type="InterPro" id="IPR051211">
    <property type="entry name" value="PG_lysyltransferase"/>
</dbReference>
<dbReference type="GO" id="GO:0016755">
    <property type="term" value="F:aminoacyltransferase activity"/>
    <property type="evidence" value="ECO:0007669"/>
    <property type="project" value="TreeGrafter"/>
</dbReference>
<reference evidence="7" key="1">
    <citation type="submission" date="2019-11" db="EMBL/GenBank/DDBJ databases">
        <title>Characterization of Clostridium perfringens isolates from swine manure treated agricultural soils.</title>
        <authorList>
            <person name="Wushke S.T."/>
        </authorList>
    </citation>
    <scope>NUCLEOTIDE SEQUENCE</scope>
    <source>
        <strain evidence="7">X26</strain>
    </source>
</reference>
<dbReference type="PANTHER" id="PTHR34697">
    <property type="entry name" value="PHOSPHATIDYLGLYCEROL LYSYLTRANSFERASE"/>
    <property type="match status" value="1"/>
</dbReference>
<dbReference type="Proteomes" id="UP001291306">
    <property type="component" value="Unassembled WGS sequence"/>
</dbReference>
<accession>A0AAW9IIG6</accession>
<dbReference type="GO" id="GO:0055091">
    <property type="term" value="P:phospholipid homeostasis"/>
    <property type="evidence" value="ECO:0007669"/>
    <property type="project" value="TreeGrafter"/>
</dbReference>
<evidence type="ECO:0000256" key="2">
    <source>
        <dbReference type="ARBA" id="ARBA00022475"/>
    </source>
</evidence>
<dbReference type="GO" id="GO:0005886">
    <property type="term" value="C:plasma membrane"/>
    <property type="evidence" value="ECO:0007669"/>
    <property type="project" value="UniProtKB-SubCell"/>
</dbReference>
<evidence type="ECO:0000256" key="1">
    <source>
        <dbReference type="ARBA" id="ARBA00004651"/>
    </source>
</evidence>
<dbReference type="EMBL" id="WNVC01001564">
    <property type="protein sequence ID" value="MDZ5001570.1"/>
    <property type="molecule type" value="Genomic_DNA"/>
</dbReference>
<keyword evidence="3" id="KW-0812">Transmembrane</keyword>
<keyword evidence="4" id="KW-1133">Transmembrane helix</keyword>
<keyword evidence="5" id="KW-0472">Membrane</keyword>
<evidence type="ECO:0000256" key="4">
    <source>
        <dbReference type="ARBA" id="ARBA00022989"/>
    </source>
</evidence>
<gene>
    <name evidence="7" type="ORF">GNF79_21465</name>
</gene>
<sequence length="124" mass="14404">MYDSERSFSIDLMRYSNDAIIGTMDFLMINLIAYGKENDYKNFDIGMAPLANVGTSKYSFISEKIAAQICIHGQSFYSFTGLRSFKEKYTKQWVPKYLAYRKKSSLPFTMIQIIYLCHRKVKAS</sequence>
<dbReference type="AlphaFoldDB" id="A0AAW9IIG6"/>
<dbReference type="PANTHER" id="PTHR34697:SF2">
    <property type="entry name" value="PHOSPHATIDYLGLYCEROL LYSYLTRANSFERASE"/>
    <property type="match status" value="1"/>
</dbReference>
<evidence type="ECO:0000256" key="5">
    <source>
        <dbReference type="ARBA" id="ARBA00023136"/>
    </source>
</evidence>